<comment type="caution">
    <text evidence="3">The sequence shown here is derived from an EMBL/GenBank/DDBJ whole genome shotgun (WGS) entry which is preliminary data.</text>
</comment>
<dbReference type="SUPFAM" id="SSF52402">
    <property type="entry name" value="Adenine nucleotide alpha hydrolases-like"/>
    <property type="match status" value="2"/>
</dbReference>
<reference evidence="3 4" key="1">
    <citation type="submission" date="2023-07" db="EMBL/GenBank/DDBJ databases">
        <title>Genomic Encyclopedia of Type Strains, Phase IV (KMG-IV): sequencing the most valuable type-strain genomes for metagenomic binning, comparative biology and taxonomic classification.</title>
        <authorList>
            <person name="Goeker M."/>
        </authorList>
    </citation>
    <scope>NUCLEOTIDE SEQUENCE [LARGE SCALE GENOMIC DNA]</scope>
    <source>
        <strain evidence="3 4">DSM 3770</strain>
    </source>
</reference>
<dbReference type="CDD" id="cd00293">
    <property type="entry name" value="USP-like"/>
    <property type="match status" value="1"/>
</dbReference>
<accession>A0ABU0LFM9</accession>
<dbReference type="Gene3D" id="3.40.50.12370">
    <property type="match status" value="1"/>
</dbReference>
<dbReference type="Proteomes" id="UP001241747">
    <property type="component" value="Unassembled WGS sequence"/>
</dbReference>
<evidence type="ECO:0000259" key="2">
    <source>
        <dbReference type="Pfam" id="PF00582"/>
    </source>
</evidence>
<proteinExistence type="inferred from homology"/>
<protein>
    <submittedName>
        <fullName evidence="3">Nucleotide-binding universal stress UspA family protein</fullName>
    </submittedName>
</protein>
<feature type="domain" description="UspA" evidence="2">
    <location>
        <begin position="1"/>
        <end position="147"/>
    </location>
</feature>
<dbReference type="PANTHER" id="PTHR46268">
    <property type="entry name" value="STRESS RESPONSE PROTEIN NHAX"/>
    <property type="match status" value="1"/>
</dbReference>
<evidence type="ECO:0000313" key="4">
    <source>
        <dbReference type="Proteomes" id="UP001241747"/>
    </source>
</evidence>
<name>A0ABU0LFM9_XANAG</name>
<dbReference type="PANTHER" id="PTHR46268:SF15">
    <property type="entry name" value="UNIVERSAL STRESS PROTEIN HP_0031"/>
    <property type="match status" value="1"/>
</dbReference>
<dbReference type="InterPro" id="IPR006016">
    <property type="entry name" value="UspA"/>
</dbReference>
<comment type="similarity">
    <text evidence="1">Belongs to the universal stress protein A family.</text>
</comment>
<organism evidence="3 4">
    <name type="scientific">Xanthobacter agilis</name>
    <dbReference type="NCBI Taxonomy" id="47492"/>
    <lineage>
        <taxon>Bacteria</taxon>
        <taxon>Pseudomonadati</taxon>
        <taxon>Pseudomonadota</taxon>
        <taxon>Alphaproteobacteria</taxon>
        <taxon>Hyphomicrobiales</taxon>
        <taxon>Xanthobacteraceae</taxon>
        <taxon>Xanthobacter</taxon>
    </lineage>
</organism>
<dbReference type="EMBL" id="JAUSVY010000005">
    <property type="protein sequence ID" value="MDQ0505877.1"/>
    <property type="molecule type" value="Genomic_DNA"/>
</dbReference>
<gene>
    <name evidence="3" type="ORF">QOZ94_002677</name>
</gene>
<keyword evidence="4" id="KW-1185">Reference proteome</keyword>
<feature type="domain" description="UspA" evidence="2">
    <location>
        <begin position="158"/>
        <end position="276"/>
    </location>
</feature>
<sequence length="277" mass="29631">MLQRILLLLGESSAAESARATAFALARETGATLAGITGIDVTALDLPTLGRAGASALKARVEADLHTQAEALRKRLRAQYEQQCTAHDVTFECLSFEGDPIEALHLAVETRDLVVTGHDAGFHAGAEVPLPDLLSRLLASMPRPILVCGDDRPEGTDVLVAYDSSLPAMRAVQMFALTGIGKGRRVKVVAVDPDQEGAARRAAGAASYLASHGYAAEAAPIASRLDIAEVLRLETERVKPGLLVMGSYGRRGWREMLFGSTTHRLVENPPCPLFIYH</sequence>
<evidence type="ECO:0000256" key="1">
    <source>
        <dbReference type="ARBA" id="ARBA00008791"/>
    </source>
</evidence>
<evidence type="ECO:0000313" key="3">
    <source>
        <dbReference type="EMBL" id="MDQ0505877.1"/>
    </source>
</evidence>
<dbReference type="InterPro" id="IPR006015">
    <property type="entry name" value="Universal_stress_UspA"/>
</dbReference>
<dbReference type="Pfam" id="PF00582">
    <property type="entry name" value="Usp"/>
    <property type="match status" value="2"/>
</dbReference>
<dbReference type="PRINTS" id="PR01438">
    <property type="entry name" value="UNVRSLSTRESS"/>
</dbReference>
<dbReference type="RefSeq" id="WP_237347801.1">
    <property type="nucleotide sequence ID" value="NZ_JABWGX010000057.1"/>
</dbReference>